<dbReference type="InterPro" id="IPR006094">
    <property type="entry name" value="Oxid_FAD_bind_N"/>
</dbReference>
<dbReference type="EC" id="1.3.1.98" evidence="17"/>
<dbReference type="PANTHER" id="PTHR21071:SF4">
    <property type="entry name" value="UDP-N-ACETYLENOLPYRUVOYLGLUCOSAMINE REDUCTASE"/>
    <property type="match status" value="1"/>
</dbReference>
<gene>
    <name evidence="17" type="primary">murB</name>
</gene>
<dbReference type="InterPro" id="IPR011601">
    <property type="entry name" value="MurB_C"/>
</dbReference>
<comment type="subcellular location">
    <subcellularLocation>
        <location evidence="3 17">Cytoplasm</location>
    </subcellularLocation>
</comment>
<evidence type="ECO:0000256" key="2">
    <source>
        <dbReference type="ARBA" id="ARBA00003921"/>
    </source>
</evidence>
<evidence type="ECO:0000256" key="1">
    <source>
        <dbReference type="ARBA" id="ARBA00001974"/>
    </source>
</evidence>
<name>Q8FSH6_COREF</name>
<feature type="active site" description="Proton donor" evidence="17">
    <location>
        <position position="446"/>
    </location>
</feature>
<dbReference type="InterPro" id="IPR016169">
    <property type="entry name" value="FAD-bd_PCMH_sub2"/>
</dbReference>
<feature type="active site" evidence="17">
    <location>
        <position position="554"/>
    </location>
</feature>
<evidence type="ECO:0000256" key="3">
    <source>
        <dbReference type="ARBA" id="ARBA00004496"/>
    </source>
</evidence>
<evidence type="ECO:0000256" key="11">
    <source>
        <dbReference type="ARBA" id="ARBA00022960"/>
    </source>
</evidence>
<dbReference type="EMBL" id="BA000035">
    <property type="protein sequence ID" value="BAC17227.1"/>
    <property type="molecule type" value="Genomic_DNA"/>
</dbReference>
<dbReference type="PANTHER" id="PTHR21071">
    <property type="entry name" value="UDP-N-ACETYLENOLPYRUVOYLGLUCOSAMINE REDUCTASE"/>
    <property type="match status" value="1"/>
</dbReference>
<comment type="cofactor">
    <cofactor evidence="1 17">
        <name>FAD</name>
        <dbReference type="ChEBI" id="CHEBI:57692"/>
    </cofactor>
</comment>
<dbReference type="InterPro" id="IPR036318">
    <property type="entry name" value="FAD-bd_PCMH-like_sf"/>
</dbReference>
<evidence type="ECO:0000313" key="19">
    <source>
        <dbReference type="EMBL" id="BAC17227.1"/>
    </source>
</evidence>
<evidence type="ECO:0000256" key="8">
    <source>
        <dbReference type="ARBA" id="ARBA00022630"/>
    </source>
</evidence>
<dbReference type="InterPro" id="IPR016167">
    <property type="entry name" value="FAD-bd_PCMH_sub1"/>
</dbReference>
<dbReference type="HAMAP" id="MF_00037">
    <property type="entry name" value="MurB"/>
    <property type="match status" value="1"/>
</dbReference>
<keyword evidence="15 17" id="KW-0961">Cell wall biogenesis/degradation</keyword>
<evidence type="ECO:0000259" key="18">
    <source>
        <dbReference type="PROSITE" id="PS51387"/>
    </source>
</evidence>
<dbReference type="SUPFAM" id="SSF56176">
    <property type="entry name" value="FAD-binding/transporter-associated domain-like"/>
    <property type="match status" value="1"/>
</dbReference>
<dbReference type="HOGENOM" id="CLU_035304_0_1_11"/>
<keyword evidence="9 17" id="KW-0274">FAD</keyword>
<dbReference type="eggNOG" id="COG0812">
    <property type="taxonomic scope" value="Bacteria"/>
</dbReference>
<comment type="catalytic activity">
    <reaction evidence="16 17">
        <text>UDP-N-acetyl-alpha-D-muramate + NADP(+) = UDP-N-acetyl-3-O-(1-carboxyvinyl)-alpha-D-glucosamine + NADPH + H(+)</text>
        <dbReference type="Rhea" id="RHEA:12248"/>
        <dbReference type="ChEBI" id="CHEBI:15378"/>
        <dbReference type="ChEBI" id="CHEBI:57783"/>
        <dbReference type="ChEBI" id="CHEBI:58349"/>
        <dbReference type="ChEBI" id="CHEBI:68483"/>
        <dbReference type="ChEBI" id="CHEBI:70757"/>
        <dbReference type="EC" id="1.3.1.98"/>
    </reaction>
</comment>
<protein>
    <recommendedName>
        <fullName evidence="17">UDP-N-acetylenolpyruvoylglucosamine reductase</fullName>
        <ecNumber evidence="17">1.3.1.98</ecNumber>
    </recommendedName>
    <alternativeName>
        <fullName evidence="17">UDP-N-acetylmuramate dehydrogenase</fullName>
    </alternativeName>
</protein>
<evidence type="ECO:0000256" key="13">
    <source>
        <dbReference type="ARBA" id="ARBA00023002"/>
    </source>
</evidence>
<dbReference type="NCBIfam" id="NF010478">
    <property type="entry name" value="PRK13903.1"/>
    <property type="match status" value="1"/>
</dbReference>
<keyword evidence="13 17" id="KW-0560">Oxidoreductase</keyword>
<evidence type="ECO:0000256" key="7">
    <source>
        <dbReference type="ARBA" id="ARBA00022618"/>
    </source>
</evidence>
<dbReference type="Pfam" id="PF02873">
    <property type="entry name" value="MurB_C"/>
    <property type="match status" value="1"/>
</dbReference>
<keyword evidence="20" id="KW-1185">Reference proteome</keyword>
<dbReference type="GO" id="GO:0071555">
    <property type="term" value="P:cell wall organization"/>
    <property type="evidence" value="ECO:0007669"/>
    <property type="project" value="UniProtKB-KW"/>
</dbReference>
<keyword evidence="6 17" id="KW-0963">Cytoplasm</keyword>
<organism evidence="19 20">
    <name type="scientific">Corynebacterium efficiens (strain DSM 44549 / YS-314 / AJ 12310 / JCM 11189 / NBRC 100395)</name>
    <dbReference type="NCBI Taxonomy" id="196164"/>
    <lineage>
        <taxon>Bacteria</taxon>
        <taxon>Bacillati</taxon>
        <taxon>Actinomycetota</taxon>
        <taxon>Actinomycetes</taxon>
        <taxon>Mycobacteriales</taxon>
        <taxon>Corynebacteriaceae</taxon>
        <taxon>Corynebacterium</taxon>
    </lineage>
</organism>
<evidence type="ECO:0000256" key="16">
    <source>
        <dbReference type="ARBA" id="ARBA00048914"/>
    </source>
</evidence>
<keyword evidence="14 17" id="KW-0131">Cell cycle</keyword>
<comment type="similarity">
    <text evidence="5 17">Belongs to the MurB family.</text>
</comment>
<keyword evidence="8 17" id="KW-0285">Flavoprotein</keyword>
<evidence type="ECO:0000313" key="20">
    <source>
        <dbReference type="Proteomes" id="UP000001409"/>
    </source>
</evidence>
<dbReference type="UniPathway" id="UPA00219"/>
<dbReference type="GO" id="GO:0051301">
    <property type="term" value="P:cell division"/>
    <property type="evidence" value="ECO:0007669"/>
    <property type="project" value="UniProtKB-KW"/>
</dbReference>
<dbReference type="InterPro" id="IPR003170">
    <property type="entry name" value="MurB"/>
</dbReference>
<evidence type="ECO:0000256" key="12">
    <source>
        <dbReference type="ARBA" id="ARBA00022984"/>
    </source>
</evidence>
<feature type="active site" evidence="17">
    <location>
        <position position="363"/>
    </location>
</feature>
<evidence type="ECO:0000256" key="4">
    <source>
        <dbReference type="ARBA" id="ARBA00004752"/>
    </source>
</evidence>
<dbReference type="GO" id="GO:0008360">
    <property type="term" value="P:regulation of cell shape"/>
    <property type="evidence" value="ECO:0007669"/>
    <property type="project" value="UniProtKB-KW"/>
</dbReference>
<comment type="pathway">
    <text evidence="4 17">Cell wall biogenesis; peptidoglycan biosynthesis.</text>
</comment>
<proteinExistence type="inferred from homology"/>
<keyword evidence="11 17" id="KW-0133">Cell shape</keyword>
<dbReference type="InterPro" id="IPR036635">
    <property type="entry name" value="MurB_C_sf"/>
</dbReference>
<evidence type="ECO:0000256" key="5">
    <source>
        <dbReference type="ARBA" id="ARBA00010485"/>
    </source>
</evidence>
<keyword evidence="10 17" id="KW-0521">NADP</keyword>
<dbReference type="SUPFAM" id="SSF56194">
    <property type="entry name" value="Uridine diphospho-N-Acetylenolpyruvylglucosamine reductase, MurB, C-terminal domain"/>
    <property type="match status" value="1"/>
</dbReference>
<keyword evidence="12 17" id="KW-0573">Peptidoglycan synthesis</keyword>
<evidence type="ECO:0000256" key="9">
    <source>
        <dbReference type="ARBA" id="ARBA00022827"/>
    </source>
</evidence>
<dbReference type="AlphaFoldDB" id="Q8FSH6"/>
<dbReference type="GO" id="GO:0008762">
    <property type="term" value="F:UDP-N-acetylmuramate dehydrogenase activity"/>
    <property type="evidence" value="ECO:0007669"/>
    <property type="project" value="UniProtKB-UniRule"/>
</dbReference>
<dbReference type="Gene3D" id="3.30.43.10">
    <property type="entry name" value="Uridine Diphospho-n-acetylenolpyruvylglucosamine Reductase, domain 2"/>
    <property type="match status" value="1"/>
</dbReference>
<evidence type="ECO:0000256" key="14">
    <source>
        <dbReference type="ARBA" id="ARBA00023306"/>
    </source>
</evidence>
<accession>Q8FSH6</accession>
<reference evidence="19 20" key="1">
    <citation type="journal article" date="2003" name="Genome Res.">
        <title>Comparative complete genome sequence analysis of the amino acid replacements responsible for the thermostability of Corynebacterium efficiens.</title>
        <authorList>
            <person name="Nishio Y."/>
            <person name="Nakamura Y."/>
            <person name="Kawarabayasi Y."/>
            <person name="Usuda Y."/>
            <person name="Kimura E."/>
            <person name="Sugimoto S."/>
            <person name="Matsui K."/>
            <person name="Yamagishi A."/>
            <person name="Kikuchi H."/>
            <person name="Ikeo K."/>
            <person name="Gojobori T."/>
        </authorList>
    </citation>
    <scope>NUCLEOTIDE SEQUENCE [LARGE SCALE GENOMIC DNA]</scope>
    <source>
        <strain evidence="20">DSM 44549 / YS-314 / AJ 12310 / JCM 11189 / NBRC 100395</strain>
    </source>
</reference>
<dbReference type="GO" id="GO:0009252">
    <property type="term" value="P:peptidoglycan biosynthetic process"/>
    <property type="evidence" value="ECO:0007669"/>
    <property type="project" value="UniProtKB-UniRule"/>
</dbReference>
<evidence type="ECO:0000256" key="15">
    <source>
        <dbReference type="ARBA" id="ARBA00023316"/>
    </source>
</evidence>
<dbReference type="PROSITE" id="PS51387">
    <property type="entry name" value="FAD_PCMH"/>
    <property type="match status" value="1"/>
</dbReference>
<sequence length="563" mass="58767">MCVIGHETVLLEVLGDPLLGEGALVCEELTECVSDLRLNGGTHERDVHGDLVVVGEGGGGVIASDTDVALEVDRGALDVGVVVEVCGAVGQCADGDGALDLQRLADHRADGLREDIEGENLEEDDVCAAVGCGEGVDLARLGGEVLGDVGPVFLVGEGLMDLLEGLIDRYGVFGTRCHEDKTTVNGVLDSSLTQEIAVVDGAELDPDVTFADLTTLHIGGKPRLAVRCATTDAVAQVVRMLDDASVPLLVVGGGSNLVVADGELDVVAVIIEADDVTLNLANGVVVAEAGAEWDDVVSLSVDAGLGGIECLSGIPGSAGATPVQNVGAYGVEISDVLTRVQLLDRGTGEVSWVDASSLELAYRYSNLKFTNRAVVLAIELQLRDDGLSAPLRFGELARRLAVSEQENAAGTVRRPVALVREAVLELRRAKGMVVETTDHDTWSAGSFFTNPIVDPALADQVQARVAAERGEEEAARMPRYPAGEGKEKLSAAWLIERAGFAKGHPGSGARAGLSTKHTLALTNRGDATSEDLVALAREIRDGVYAVFGVRLVPEPVWVGVEID</sequence>
<dbReference type="Pfam" id="PF01565">
    <property type="entry name" value="FAD_binding_4"/>
    <property type="match status" value="1"/>
</dbReference>
<evidence type="ECO:0000256" key="10">
    <source>
        <dbReference type="ARBA" id="ARBA00022857"/>
    </source>
</evidence>
<feature type="domain" description="FAD-binding PCMH-type" evidence="18">
    <location>
        <begin position="218"/>
        <end position="385"/>
    </location>
</feature>
<dbReference type="STRING" id="196164.gene:10740815"/>
<dbReference type="KEGG" id="cef:CE0417"/>
<evidence type="ECO:0000256" key="17">
    <source>
        <dbReference type="HAMAP-Rule" id="MF_00037"/>
    </source>
</evidence>
<dbReference type="InterPro" id="IPR016166">
    <property type="entry name" value="FAD-bd_PCMH"/>
</dbReference>
<dbReference type="Gene3D" id="3.30.465.10">
    <property type="match status" value="1"/>
</dbReference>
<comment type="function">
    <text evidence="2 17">Cell wall formation.</text>
</comment>
<keyword evidence="7 17" id="KW-0132">Cell division</keyword>
<dbReference type="GO" id="GO:0071949">
    <property type="term" value="F:FAD binding"/>
    <property type="evidence" value="ECO:0007669"/>
    <property type="project" value="InterPro"/>
</dbReference>
<evidence type="ECO:0000256" key="6">
    <source>
        <dbReference type="ARBA" id="ARBA00022490"/>
    </source>
</evidence>
<dbReference type="GO" id="GO:0005829">
    <property type="term" value="C:cytosol"/>
    <property type="evidence" value="ECO:0007669"/>
    <property type="project" value="TreeGrafter"/>
</dbReference>
<dbReference type="Gene3D" id="3.90.78.10">
    <property type="entry name" value="UDP-N-acetylenolpyruvoylglucosamine reductase, C-terminal domain"/>
    <property type="match status" value="1"/>
</dbReference>
<dbReference type="Proteomes" id="UP000001409">
    <property type="component" value="Chromosome"/>
</dbReference>